<protein>
    <submittedName>
        <fullName evidence="3">Uncharacterized protein</fullName>
    </submittedName>
</protein>
<keyword evidence="2" id="KW-1185">Reference proteome</keyword>
<feature type="signal peptide" evidence="1">
    <location>
        <begin position="1"/>
        <end position="24"/>
    </location>
</feature>
<sequence>MASKMVSILVFVLLLTIVYQNVEASGTCSNGNVKCGGSGGGSDCVAACKCSGGKEANCNFRDAKCYCS</sequence>
<evidence type="ECO:0000313" key="3">
    <source>
        <dbReference type="WBParaSite" id="PDA_v2.g23758.t1"/>
    </source>
</evidence>
<keyword evidence="1" id="KW-0732">Signal</keyword>
<evidence type="ECO:0000313" key="2">
    <source>
        <dbReference type="Proteomes" id="UP000887578"/>
    </source>
</evidence>
<dbReference type="WBParaSite" id="PDA_v2.g23758.t1">
    <property type="protein sequence ID" value="PDA_v2.g23758.t1"/>
    <property type="gene ID" value="PDA_v2.g23758"/>
</dbReference>
<name>A0A914PZC9_9BILA</name>
<dbReference type="Proteomes" id="UP000887578">
    <property type="component" value="Unplaced"/>
</dbReference>
<evidence type="ECO:0000256" key="1">
    <source>
        <dbReference type="SAM" id="SignalP"/>
    </source>
</evidence>
<accession>A0A914PZC9</accession>
<reference evidence="3" key="1">
    <citation type="submission" date="2022-11" db="UniProtKB">
        <authorList>
            <consortium name="WormBaseParasite"/>
        </authorList>
    </citation>
    <scope>IDENTIFICATION</scope>
</reference>
<feature type="chain" id="PRO_5036767015" evidence="1">
    <location>
        <begin position="25"/>
        <end position="68"/>
    </location>
</feature>
<organism evidence="2 3">
    <name type="scientific">Panagrolaimus davidi</name>
    <dbReference type="NCBI Taxonomy" id="227884"/>
    <lineage>
        <taxon>Eukaryota</taxon>
        <taxon>Metazoa</taxon>
        <taxon>Ecdysozoa</taxon>
        <taxon>Nematoda</taxon>
        <taxon>Chromadorea</taxon>
        <taxon>Rhabditida</taxon>
        <taxon>Tylenchina</taxon>
        <taxon>Panagrolaimomorpha</taxon>
        <taxon>Panagrolaimoidea</taxon>
        <taxon>Panagrolaimidae</taxon>
        <taxon>Panagrolaimus</taxon>
    </lineage>
</organism>
<proteinExistence type="predicted"/>
<dbReference type="AlphaFoldDB" id="A0A914PZC9"/>